<name>A0A0E9RQJ3_ANGAN</name>
<dbReference type="AlphaFoldDB" id="A0A0E9RQJ3"/>
<sequence length="21" mass="2460">MPYSTVKLCYTFTDVLLHSKL</sequence>
<organism evidence="1">
    <name type="scientific">Anguilla anguilla</name>
    <name type="common">European freshwater eel</name>
    <name type="synonym">Muraena anguilla</name>
    <dbReference type="NCBI Taxonomy" id="7936"/>
    <lineage>
        <taxon>Eukaryota</taxon>
        <taxon>Metazoa</taxon>
        <taxon>Chordata</taxon>
        <taxon>Craniata</taxon>
        <taxon>Vertebrata</taxon>
        <taxon>Euteleostomi</taxon>
        <taxon>Actinopterygii</taxon>
        <taxon>Neopterygii</taxon>
        <taxon>Teleostei</taxon>
        <taxon>Anguilliformes</taxon>
        <taxon>Anguillidae</taxon>
        <taxon>Anguilla</taxon>
    </lineage>
</organism>
<evidence type="ECO:0000313" key="1">
    <source>
        <dbReference type="EMBL" id="JAH31431.1"/>
    </source>
</evidence>
<reference evidence="1" key="2">
    <citation type="journal article" date="2015" name="Fish Shellfish Immunol.">
        <title>Early steps in the European eel (Anguilla anguilla)-Vibrio vulnificus interaction in the gills: Role of the RtxA13 toxin.</title>
        <authorList>
            <person name="Callol A."/>
            <person name="Pajuelo D."/>
            <person name="Ebbesson L."/>
            <person name="Teles M."/>
            <person name="MacKenzie S."/>
            <person name="Amaro C."/>
        </authorList>
    </citation>
    <scope>NUCLEOTIDE SEQUENCE</scope>
</reference>
<proteinExistence type="predicted"/>
<reference evidence="1" key="1">
    <citation type="submission" date="2014-11" db="EMBL/GenBank/DDBJ databases">
        <authorList>
            <person name="Amaro Gonzalez C."/>
        </authorList>
    </citation>
    <scope>NUCLEOTIDE SEQUENCE</scope>
</reference>
<accession>A0A0E9RQJ3</accession>
<dbReference type="EMBL" id="GBXM01077146">
    <property type="protein sequence ID" value="JAH31431.1"/>
    <property type="molecule type" value="Transcribed_RNA"/>
</dbReference>
<protein>
    <submittedName>
        <fullName evidence="1">Uncharacterized protein</fullName>
    </submittedName>
</protein>